<dbReference type="HOGENOM" id="CLU_1128898_0_0_1"/>
<dbReference type="Proteomes" id="UP000054337">
    <property type="component" value="Unassembled WGS sequence"/>
</dbReference>
<dbReference type="EMBL" id="KI968742">
    <property type="protein sequence ID" value="EUN26252.1"/>
    <property type="molecule type" value="Genomic_DNA"/>
</dbReference>
<protein>
    <submittedName>
        <fullName evidence="2">Uncharacterized protein</fullName>
    </submittedName>
</protein>
<proteinExistence type="predicted"/>
<dbReference type="AlphaFoldDB" id="W7EQ17"/>
<feature type="region of interest" description="Disordered" evidence="1">
    <location>
        <begin position="80"/>
        <end position="127"/>
    </location>
</feature>
<feature type="compositionally biased region" description="Pro residues" evidence="1">
    <location>
        <begin position="91"/>
        <end position="107"/>
    </location>
</feature>
<evidence type="ECO:0000256" key="1">
    <source>
        <dbReference type="SAM" id="MobiDB-lite"/>
    </source>
</evidence>
<keyword evidence="3" id="KW-1185">Reference proteome</keyword>
<reference evidence="2 3" key="1">
    <citation type="journal article" date="2013" name="PLoS Genet.">
        <title>Comparative genome structure, secondary metabolite, and effector coding capacity across Cochliobolus pathogens.</title>
        <authorList>
            <person name="Condon B.J."/>
            <person name="Leng Y."/>
            <person name="Wu D."/>
            <person name="Bushley K.E."/>
            <person name="Ohm R.A."/>
            <person name="Otillar R."/>
            <person name="Martin J."/>
            <person name="Schackwitz W."/>
            <person name="Grimwood J."/>
            <person name="MohdZainudin N."/>
            <person name="Xue C."/>
            <person name="Wang R."/>
            <person name="Manning V.A."/>
            <person name="Dhillon B."/>
            <person name="Tu Z.J."/>
            <person name="Steffenson B.J."/>
            <person name="Salamov A."/>
            <person name="Sun H."/>
            <person name="Lowry S."/>
            <person name="LaButti K."/>
            <person name="Han J."/>
            <person name="Copeland A."/>
            <person name="Lindquist E."/>
            <person name="Barry K."/>
            <person name="Schmutz J."/>
            <person name="Baker S.E."/>
            <person name="Ciuffetti L.M."/>
            <person name="Grigoriev I.V."/>
            <person name="Zhong S."/>
            <person name="Turgeon B.G."/>
        </authorList>
    </citation>
    <scope>NUCLEOTIDE SEQUENCE [LARGE SCALE GENOMIC DNA]</scope>
    <source>
        <strain evidence="2 3">FI3</strain>
    </source>
</reference>
<dbReference type="GeneID" id="26248209"/>
<accession>W7EQ17</accession>
<evidence type="ECO:0000313" key="3">
    <source>
        <dbReference type="Proteomes" id="UP000054337"/>
    </source>
</evidence>
<organism evidence="2 3">
    <name type="scientific">Bipolaris victoriae (strain FI3)</name>
    <name type="common">Victoria blight of oats agent</name>
    <name type="synonym">Cochliobolus victoriae</name>
    <dbReference type="NCBI Taxonomy" id="930091"/>
    <lineage>
        <taxon>Eukaryota</taxon>
        <taxon>Fungi</taxon>
        <taxon>Dikarya</taxon>
        <taxon>Ascomycota</taxon>
        <taxon>Pezizomycotina</taxon>
        <taxon>Dothideomycetes</taxon>
        <taxon>Pleosporomycetidae</taxon>
        <taxon>Pleosporales</taxon>
        <taxon>Pleosporineae</taxon>
        <taxon>Pleosporaceae</taxon>
        <taxon>Bipolaris</taxon>
    </lineage>
</organism>
<gene>
    <name evidence="2" type="ORF">COCVIDRAFT_101411</name>
</gene>
<dbReference type="RefSeq" id="XP_014555827.1">
    <property type="nucleotide sequence ID" value="XM_014700341.1"/>
</dbReference>
<sequence length="246" mass="25690">MRPPCQRAGCTHHTCTCRLFCTKPNSHSWKVCVETQAGQAAVVVAVAVIVPRQSAICPLDPNRRGGGGWCLDKQAVTGPASHRAQLSRPSRPSPPSPTATPQPPPPSKNSSRRASVQTAAPVLPCSPQHVSGDGAAAVDALADPLCSQQPRTATRPPITGLPGCNISLSLTSAQNTFLAAVPKKSQAQSSSSHPSRRAVTALTSAPWALVAAAANTTPVRWAQAPRLAQASIHTQGMRLLRARIDI</sequence>
<evidence type="ECO:0000313" key="2">
    <source>
        <dbReference type="EMBL" id="EUN26252.1"/>
    </source>
</evidence>
<name>W7EQ17_BIPV3</name>